<evidence type="ECO:0000313" key="4">
    <source>
        <dbReference type="Proteomes" id="UP000054477"/>
    </source>
</evidence>
<dbReference type="NCBIfam" id="TIGR00756">
    <property type="entry name" value="PPR"/>
    <property type="match status" value="1"/>
</dbReference>
<protein>
    <recommendedName>
        <fullName evidence="5">Pentacotripeptide-repeat region of PRORP domain-containing protein</fullName>
    </recommendedName>
</protein>
<feature type="repeat" description="PPR" evidence="2">
    <location>
        <begin position="454"/>
        <end position="489"/>
    </location>
</feature>
<dbReference type="Gene3D" id="1.25.40.10">
    <property type="entry name" value="Tetratricopeptide repeat domain"/>
    <property type="match status" value="2"/>
</dbReference>
<sequence length="535" mass="60218">MHKCRCKPTNQTFNILIRGRWKLALEEGNIPHVVVFSSLMEDMEKFGLPFDPSTERLLYDGYAEVGRYTDAEKVRVLYKNKFKVTKGSGVWQMNLSHAAQSDGVAAAIALFKVLEVEGCPRSPGIIGSIVRHSRTVADLQLVEDQMHVKCNEVHWAMVISNCLRSHQITQGLEIYQASIQADIKPDATLVSPILRALRRLEPPEDSAIDQALDIYHALARAHPPTIVGEEADQTPRTHPRGPDLDIYHTLFQMLASSGDLDKYHPIALSLLEDMKARDISTNDSSIAASIIILHMRRASDMAEAMEIYHQHRSSLDGEGYAVVLGCVSKLQFGNLPLPSIRDYFSIVNDMRMAGIELNAKLHNFLVTTTRRIHDFISLDASLTPDAILWNQVMDTYQRLGCFADAYRVWEVVYLTGRFDYVSISIILDACTHAGDLSTATAIWNKLSRDRYAFNLHNWNTWIECLCRLGRLGDAVGAACAGMQKGGIEPDVETVKILVKYARQLNQHHEVLSHVEHYLPHLYSELPEYLKVKKSA</sequence>
<gene>
    <name evidence="3" type="ORF">K443DRAFT_87406</name>
</gene>
<keyword evidence="1" id="KW-0677">Repeat</keyword>
<dbReference type="PROSITE" id="PS51375">
    <property type="entry name" value="PPR"/>
    <property type="match status" value="1"/>
</dbReference>
<dbReference type="OrthoDB" id="185373at2759"/>
<dbReference type="PANTHER" id="PTHR47932:SF44">
    <property type="entry name" value="MIOREX COMPLEX COMPONENT 1"/>
    <property type="match status" value="1"/>
</dbReference>
<reference evidence="4" key="2">
    <citation type="submission" date="2015-01" db="EMBL/GenBank/DDBJ databases">
        <title>Evolutionary Origins and Diversification of the Mycorrhizal Mutualists.</title>
        <authorList>
            <consortium name="DOE Joint Genome Institute"/>
            <consortium name="Mycorrhizal Genomics Consortium"/>
            <person name="Kohler A."/>
            <person name="Kuo A."/>
            <person name="Nagy L.G."/>
            <person name="Floudas D."/>
            <person name="Copeland A."/>
            <person name="Barry K.W."/>
            <person name="Cichocki N."/>
            <person name="Veneault-Fourrey C."/>
            <person name="LaButti K."/>
            <person name="Lindquist E.A."/>
            <person name="Lipzen A."/>
            <person name="Lundell T."/>
            <person name="Morin E."/>
            <person name="Murat C."/>
            <person name="Riley R."/>
            <person name="Ohm R."/>
            <person name="Sun H."/>
            <person name="Tunlid A."/>
            <person name="Henrissat B."/>
            <person name="Grigoriev I.V."/>
            <person name="Hibbett D.S."/>
            <person name="Martin F."/>
        </authorList>
    </citation>
    <scope>NUCLEOTIDE SEQUENCE [LARGE SCALE GENOMIC DNA]</scope>
    <source>
        <strain evidence="4">LaAM-08-1</strain>
    </source>
</reference>
<name>A0A0C9YGM6_9AGAR</name>
<dbReference type="EMBL" id="KN838548">
    <property type="protein sequence ID" value="KIK07188.1"/>
    <property type="molecule type" value="Genomic_DNA"/>
</dbReference>
<dbReference type="Pfam" id="PF01535">
    <property type="entry name" value="PPR"/>
    <property type="match status" value="1"/>
</dbReference>
<evidence type="ECO:0000313" key="3">
    <source>
        <dbReference type="EMBL" id="KIK07188.1"/>
    </source>
</evidence>
<organism evidence="3 4">
    <name type="scientific">Laccaria amethystina LaAM-08-1</name>
    <dbReference type="NCBI Taxonomy" id="1095629"/>
    <lineage>
        <taxon>Eukaryota</taxon>
        <taxon>Fungi</taxon>
        <taxon>Dikarya</taxon>
        <taxon>Basidiomycota</taxon>
        <taxon>Agaricomycotina</taxon>
        <taxon>Agaricomycetes</taxon>
        <taxon>Agaricomycetidae</taxon>
        <taxon>Agaricales</taxon>
        <taxon>Agaricineae</taxon>
        <taxon>Hydnangiaceae</taxon>
        <taxon>Laccaria</taxon>
    </lineage>
</organism>
<evidence type="ECO:0008006" key="5">
    <source>
        <dbReference type="Google" id="ProtNLM"/>
    </source>
</evidence>
<accession>A0A0C9YGM6</accession>
<evidence type="ECO:0000256" key="1">
    <source>
        <dbReference type="ARBA" id="ARBA00022737"/>
    </source>
</evidence>
<dbReference type="STRING" id="1095629.A0A0C9YGM6"/>
<dbReference type="HOGENOM" id="CLU_019520_0_0_1"/>
<reference evidence="3 4" key="1">
    <citation type="submission" date="2014-04" db="EMBL/GenBank/DDBJ databases">
        <authorList>
            <consortium name="DOE Joint Genome Institute"/>
            <person name="Kuo A."/>
            <person name="Kohler A."/>
            <person name="Nagy L.G."/>
            <person name="Floudas D."/>
            <person name="Copeland A."/>
            <person name="Barry K.W."/>
            <person name="Cichocki N."/>
            <person name="Veneault-Fourrey C."/>
            <person name="LaButti K."/>
            <person name="Lindquist E.A."/>
            <person name="Lipzen A."/>
            <person name="Lundell T."/>
            <person name="Morin E."/>
            <person name="Murat C."/>
            <person name="Sun H."/>
            <person name="Tunlid A."/>
            <person name="Henrissat B."/>
            <person name="Grigoriev I.V."/>
            <person name="Hibbett D.S."/>
            <person name="Martin F."/>
            <person name="Nordberg H.P."/>
            <person name="Cantor M.N."/>
            <person name="Hua S.X."/>
        </authorList>
    </citation>
    <scope>NUCLEOTIDE SEQUENCE [LARGE SCALE GENOMIC DNA]</scope>
    <source>
        <strain evidence="3 4">LaAM-08-1</strain>
    </source>
</reference>
<evidence type="ECO:0000256" key="2">
    <source>
        <dbReference type="PROSITE-ProRule" id="PRU00708"/>
    </source>
</evidence>
<dbReference type="AlphaFoldDB" id="A0A0C9YGM6"/>
<dbReference type="InterPro" id="IPR011990">
    <property type="entry name" value="TPR-like_helical_dom_sf"/>
</dbReference>
<proteinExistence type="predicted"/>
<dbReference type="Proteomes" id="UP000054477">
    <property type="component" value="Unassembled WGS sequence"/>
</dbReference>
<keyword evidence="4" id="KW-1185">Reference proteome</keyword>
<dbReference type="InterPro" id="IPR002885">
    <property type="entry name" value="PPR_rpt"/>
</dbReference>
<dbReference type="PANTHER" id="PTHR47932">
    <property type="entry name" value="ATPASE EXPRESSION PROTEIN 3"/>
    <property type="match status" value="1"/>
</dbReference>